<dbReference type="OrthoDB" id="9814566at2"/>
<proteinExistence type="predicted"/>
<dbReference type="PATRIC" id="fig|1384056.3.peg.2369"/>
<dbReference type="AlphaFoldDB" id="A0A091APA0"/>
<reference evidence="1 2" key="1">
    <citation type="submission" date="2013-09" db="EMBL/GenBank/DDBJ databases">
        <title>Genome sequencing of Arenimonas metalli.</title>
        <authorList>
            <person name="Chen F."/>
            <person name="Wang G."/>
        </authorList>
    </citation>
    <scope>NUCLEOTIDE SEQUENCE [LARGE SCALE GENOMIC DNA]</scope>
    <source>
        <strain evidence="1 2">CF5-1</strain>
    </source>
</reference>
<dbReference type="Pfam" id="PF14255">
    <property type="entry name" value="Zn_ribbon_21"/>
    <property type="match status" value="1"/>
</dbReference>
<accession>A0A091APA0</accession>
<dbReference type="eggNOG" id="ENOG5033AIZ">
    <property type="taxonomic scope" value="Bacteria"/>
</dbReference>
<keyword evidence="2" id="KW-1185">Reference proteome</keyword>
<comment type="caution">
    <text evidence="1">The sequence shown here is derived from an EMBL/GenBank/DDBJ whole genome shotgun (WGS) entry which is preliminary data.</text>
</comment>
<dbReference type="InterPro" id="IPR025990">
    <property type="entry name" value="zinc_ribbon_bacterial"/>
</dbReference>
<protein>
    <recommendedName>
        <fullName evidence="3">CPXCG motif-containing cysteine-rich protein</fullName>
    </recommendedName>
</protein>
<dbReference type="STRING" id="1384056.N787_04245"/>
<organism evidence="1 2">
    <name type="scientific">Arenimonas metalli CF5-1</name>
    <dbReference type="NCBI Taxonomy" id="1384056"/>
    <lineage>
        <taxon>Bacteria</taxon>
        <taxon>Pseudomonadati</taxon>
        <taxon>Pseudomonadota</taxon>
        <taxon>Gammaproteobacteria</taxon>
        <taxon>Lysobacterales</taxon>
        <taxon>Lysobacteraceae</taxon>
        <taxon>Arenimonas</taxon>
    </lineage>
</organism>
<dbReference type="RefSeq" id="WP_034214569.1">
    <property type="nucleotide sequence ID" value="NZ_AVCK01000055.1"/>
</dbReference>
<gene>
    <name evidence="1" type="ORF">N787_04245</name>
</gene>
<dbReference type="EMBL" id="AVCK01000055">
    <property type="protein sequence ID" value="KFN41983.1"/>
    <property type="molecule type" value="Genomic_DNA"/>
</dbReference>
<evidence type="ECO:0008006" key="3">
    <source>
        <dbReference type="Google" id="ProtNLM"/>
    </source>
</evidence>
<dbReference type="PIRSF" id="PIRSF037225">
    <property type="entry name" value="UCP037225"/>
    <property type="match status" value="1"/>
</dbReference>
<sequence length="61" mass="6658">MLDTILLTCPHCGETFETVADPSAGDAEYVEDCYVCCRPITVRLRVGGDGELDGYDADRDD</sequence>
<evidence type="ECO:0000313" key="1">
    <source>
        <dbReference type="EMBL" id="KFN41983.1"/>
    </source>
</evidence>
<dbReference type="Proteomes" id="UP000029393">
    <property type="component" value="Unassembled WGS sequence"/>
</dbReference>
<name>A0A091APA0_9GAMM</name>
<evidence type="ECO:0000313" key="2">
    <source>
        <dbReference type="Proteomes" id="UP000029393"/>
    </source>
</evidence>
<dbReference type="InterPro" id="IPR017143">
    <property type="entry name" value="UCP037225"/>
</dbReference>